<dbReference type="Proteomes" id="UP000051236">
    <property type="component" value="Unassembled WGS sequence"/>
</dbReference>
<dbReference type="Gene3D" id="3.90.190.10">
    <property type="entry name" value="Protein tyrosine phosphatase superfamily"/>
    <property type="match status" value="1"/>
</dbReference>
<dbReference type="STRING" id="1423734.FC83_GL001918"/>
<evidence type="ECO:0000256" key="1">
    <source>
        <dbReference type="ARBA" id="ARBA00009580"/>
    </source>
</evidence>
<dbReference type="PANTHER" id="PTHR31126:SF1">
    <property type="entry name" value="TYROSINE SPECIFIC PROTEIN PHOSPHATASES DOMAIN-CONTAINING PROTEIN"/>
    <property type="match status" value="1"/>
</dbReference>
<protein>
    <submittedName>
        <fullName evidence="2">Protein tyrosine serine phosphatase</fullName>
    </submittedName>
</protein>
<evidence type="ECO:0000313" key="2">
    <source>
        <dbReference type="EMBL" id="KRM34981.1"/>
    </source>
</evidence>
<dbReference type="AlphaFoldDB" id="A0A0R1XZK1"/>
<dbReference type="PROSITE" id="PS00383">
    <property type="entry name" value="TYR_PHOSPHATASE_1"/>
    <property type="match status" value="1"/>
</dbReference>
<name>A0A0R1XZK1_9LACO</name>
<dbReference type="EMBL" id="AZGA01000019">
    <property type="protein sequence ID" value="KRM34981.1"/>
    <property type="molecule type" value="Genomic_DNA"/>
</dbReference>
<comment type="caution">
    <text evidence="2">The sequence shown here is derived from an EMBL/GenBank/DDBJ whole genome shotgun (WGS) entry which is preliminary data.</text>
</comment>
<organism evidence="2 3">
    <name type="scientific">Agrilactobacillus composti DSM 18527 = JCM 14202</name>
    <dbReference type="NCBI Taxonomy" id="1423734"/>
    <lineage>
        <taxon>Bacteria</taxon>
        <taxon>Bacillati</taxon>
        <taxon>Bacillota</taxon>
        <taxon>Bacilli</taxon>
        <taxon>Lactobacillales</taxon>
        <taxon>Lactobacillaceae</taxon>
        <taxon>Agrilactobacillus</taxon>
    </lineage>
</organism>
<gene>
    <name evidence="2" type="ORF">FC83_GL001918</name>
</gene>
<dbReference type="PANTHER" id="PTHR31126">
    <property type="entry name" value="TYROSINE-PROTEIN PHOSPHATASE"/>
    <property type="match status" value="1"/>
</dbReference>
<dbReference type="SUPFAM" id="SSF52799">
    <property type="entry name" value="(Phosphotyrosine protein) phosphatases II"/>
    <property type="match status" value="1"/>
</dbReference>
<evidence type="ECO:0000313" key="3">
    <source>
        <dbReference type="Proteomes" id="UP000051236"/>
    </source>
</evidence>
<sequence>MGGYQNDQGQTVKAGLLYRSGQLFELTAKQQQYLANDLGIKRIVDMRSADERADYSDTLWPGVTYVVQDILKDATTNNASLGQMITEKGNVHENMLATYTQLALSDSAQKGYHQFLQDLLQVAEPTIFHCFAGKDRTGVAAALILKLLGVSDQDILADYLQTNAARKTANAQILADLKQQGFADQQLKAIGTALMVDGDYLTHYFQVINTKFGSFANYVQQGLKLSEAEVARFRQLYLD</sequence>
<dbReference type="InterPro" id="IPR029021">
    <property type="entry name" value="Prot-tyrosine_phosphatase-like"/>
</dbReference>
<dbReference type="InterPro" id="IPR026893">
    <property type="entry name" value="Tyr/Ser_Pase_IphP-type"/>
</dbReference>
<proteinExistence type="inferred from homology"/>
<dbReference type="Pfam" id="PF13350">
    <property type="entry name" value="Y_phosphatase3"/>
    <property type="match status" value="1"/>
</dbReference>
<reference evidence="2 3" key="1">
    <citation type="journal article" date="2015" name="Genome Announc.">
        <title>Expanding the biotechnology potential of lactobacilli through comparative genomics of 213 strains and associated genera.</title>
        <authorList>
            <person name="Sun Z."/>
            <person name="Harris H.M."/>
            <person name="McCann A."/>
            <person name="Guo C."/>
            <person name="Argimon S."/>
            <person name="Zhang W."/>
            <person name="Yang X."/>
            <person name="Jeffery I.B."/>
            <person name="Cooney J.C."/>
            <person name="Kagawa T.F."/>
            <person name="Liu W."/>
            <person name="Song Y."/>
            <person name="Salvetti E."/>
            <person name="Wrobel A."/>
            <person name="Rasinkangas P."/>
            <person name="Parkhill J."/>
            <person name="Rea M.C."/>
            <person name="O'Sullivan O."/>
            <person name="Ritari J."/>
            <person name="Douillard F.P."/>
            <person name="Paul Ross R."/>
            <person name="Yang R."/>
            <person name="Briner A.E."/>
            <person name="Felis G.E."/>
            <person name="de Vos W.M."/>
            <person name="Barrangou R."/>
            <person name="Klaenhammer T.R."/>
            <person name="Caufield P.W."/>
            <person name="Cui Y."/>
            <person name="Zhang H."/>
            <person name="O'Toole P.W."/>
        </authorList>
    </citation>
    <scope>NUCLEOTIDE SEQUENCE [LARGE SCALE GENOMIC DNA]</scope>
    <source>
        <strain evidence="2 3">DSM 18527</strain>
    </source>
</reference>
<keyword evidence="3" id="KW-1185">Reference proteome</keyword>
<dbReference type="InterPro" id="IPR016130">
    <property type="entry name" value="Tyr_Pase_AS"/>
</dbReference>
<comment type="similarity">
    <text evidence="1">Belongs to the protein-tyrosine phosphatase family.</text>
</comment>
<dbReference type="GO" id="GO:0004721">
    <property type="term" value="F:phosphoprotein phosphatase activity"/>
    <property type="evidence" value="ECO:0007669"/>
    <property type="project" value="InterPro"/>
</dbReference>
<accession>A0A0R1XZK1</accession>
<dbReference type="PATRIC" id="fig|1423734.3.peg.1940"/>
<dbReference type="eggNOG" id="COG2365">
    <property type="taxonomic scope" value="Bacteria"/>
</dbReference>